<evidence type="ECO:0000256" key="1">
    <source>
        <dbReference type="PROSITE-ProRule" id="PRU00176"/>
    </source>
</evidence>
<evidence type="ECO:0000313" key="5">
    <source>
        <dbReference type="EMBL" id="EYU18295.1"/>
    </source>
</evidence>
<dbReference type="CDD" id="cd12330">
    <property type="entry name" value="RRM2_Hrp1p"/>
    <property type="match status" value="1"/>
</dbReference>
<dbReference type="FunFam" id="3.30.70.330:FF:000478">
    <property type="entry name" value="heterogeneous nuclear ribonucleoprotein 1"/>
    <property type="match status" value="1"/>
</dbReference>
<dbReference type="GO" id="GO:0003729">
    <property type="term" value="F:mRNA binding"/>
    <property type="evidence" value="ECO:0000318"/>
    <property type="project" value="GO_Central"/>
</dbReference>
<dbReference type="Gene3D" id="3.30.70.330">
    <property type="match status" value="1"/>
</dbReference>
<evidence type="ECO:0000256" key="2">
    <source>
        <dbReference type="SAM" id="MobiDB-lite"/>
    </source>
</evidence>
<dbReference type="EMBL" id="KI632336">
    <property type="protein sequence ID" value="EYU18295.1"/>
    <property type="molecule type" value="Genomic_DNA"/>
</dbReference>
<evidence type="ECO:0000256" key="3">
    <source>
        <dbReference type="SAM" id="Phobius"/>
    </source>
</evidence>
<evidence type="ECO:0000259" key="4">
    <source>
        <dbReference type="PROSITE" id="PS50102"/>
    </source>
</evidence>
<name>A0A022PVM0_ERYGU</name>
<dbReference type="Pfam" id="PF00076">
    <property type="entry name" value="RRM_1"/>
    <property type="match status" value="1"/>
</dbReference>
<dbReference type="InterPro" id="IPR053260">
    <property type="entry name" value="hnRNP"/>
</dbReference>
<keyword evidence="1" id="KW-0694">RNA-binding</keyword>
<dbReference type="eggNOG" id="KOG4205">
    <property type="taxonomic scope" value="Eukaryota"/>
</dbReference>
<dbReference type="PANTHER" id="PTHR48035:SF2">
    <property type="entry name" value="RNA-BINDING REGION RNP-1 DOMAIN-CONTAINING PROTEIN"/>
    <property type="match status" value="1"/>
</dbReference>
<dbReference type="STRING" id="4155.A0A022PVM0"/>
<feature type="domain" description="RRM" evidence="4">
    <location>
        <begin position="73"/>
        <end position="150"/>
    </location>
</feature>
<dbReference type="PROSITE" id="PS50102">
    <property type="entry name" value="RRM"/>
    <property type="match status" value="1"/>
</dbReference>
<sequence>MGDRRGKAQGVFPWLRRNPDILDGVLEDRHVIDGRTVEAKRALSREEQQVTKVGNPGGGARNFGGGGGSTRTKKIFVGGLPPTLSEDGFRQYFDSYGVVTDVVIMYDQQTNRPRGFGFISFDSEDAVDRVLHKTFHDLSGKQVEVKRALPKDANPGGGGGRSMGGGGAGYGSSAGNSSSYDGRMESNRYMQSQNSGGGFPSYGSSGYGGAGYGYGPTNTNMGYGYGNYGGANPGYGGGAYGNPNAPNAGYGGPPSAQRSSLGYQAASGYGYGSSQWGAPSGGIAPGGGGAASGQSPSGASGYGNQGYGYGGYGGSDGAYGNQAAAYGAVGGRAGSGPNGGAVAGDLQSGGGGGYAGGGGYGDGANSGYGNSGWRSDPSQASGNYGGGYGWSFSSTGSAVIIYVASIDLFLFVWSFRSSTCSRFLVLNGGCSKMARRL</sequence>
<dbReference type="InterPro" id="IPR000504">
    <property type="entry name" value="RRM_dom"/>
</dbReference>
<dbReference type="AlphaFoldDB" id="A0A022PVM0"/>
<dbReference type="InterPro" id="IPR035979">
    <property type="entry name" value="RBD_domain_sf"/>
</dbReference>
<evidence type="ECO:0000313" key="6">
    <source>
        <dbReference type="Proteomes" id="UP000030748"/>
    </source>
</evidence>
<dbReference type="SUPFAM" id="SSF54928">
    <property type="entry name" value="RNA-binding domain, RBD"/>
    <property type="match status" value="1"/>
</dbReference>
<protein>
    <recommendedName>
        <fullName evidence="4">RRM domain-containing protein</fullName>
    </recommendedName>
</protein>
<organism evidence="5 6">
    <name type="scientific">Erythranthe guttata</name>
    <name type="common">Yellow monkey flower</name>
    <name type="synonym">Mimulus guttatus</name>
    <dbReference type="NCBI Taxonomy" id="4155"/>
    <lineage>
        <taxon>Eukaryota</taxon>
        <taxon>Viridiplantae</taxon>
        <taxon>Streptophyta</taxon>
        <taxon>Embryophyta</taxon>
        <taxon>Tracheophyta</taxon>
        <taxon>Spermatophyta</taxon>
        <taxon>Magnoliopsida</taxon>
        <taxon>eudicotyledons</taxon>
        <taxon>Gunneridae</taxon>
        <taxon>Pentapetalae</taxon>
        <taxon>asterids</taxon>
        <taxon>lamiids</taxon>
        <taxon>Lamiales</taxon>
        <taxon>Phrymaceae</taxon>
        <taxon>Erythranthe</taxon>
    </lineage>
</organism>
<dbReference type="InterPro" id="IPR012677">
    <property type="entry name" value="Nucleotide-bd_a/b_plait_sf"/>
</dbReference>
<keyword evidence="6" id="KW-1185">Reference proteome</keyword>
<keyword evidence="3" id="KW-0472">Membrane</keyword>
<feature type="region of interest" description="Disordered" evidence="2">
    <location>
        <begin position="146"/>
        <end position="196"/>
    </location>
</feature>
<dbReference type="SMART" id="SM00360">
    <property type="entry name" value="RRM"/>
    <property type="match status" value="1"/>
</dbReference>
<proteinExistence type="predicted"/>
<feature type="compositionally biased region" description="Gly residues" evidence="2">
    <location>
        <begin position="155"/>
        <end position="172"/>
    </location>
</feature>
<accession>A0A022PVM0</accession>
<gene>
    <name evidence="5" type="ORF">MIMGU_mgv1a006612mg</name>
</gene>
<keyword evidence="3" id="KW-0812">Transmembrane</keyword>
<dbReference type="PANTHER" id="PTHR48035">
    <property type="entry name" value="HETEROGENEOUS NUCLEAR RIBONUCLEOPROTEIN 1"/>
    <property type="match status" value="1"/>
</dbReference>
<dbReference type="Proteomes" id="UP000030748">
    <property type="component" value="Unassembled WGS sequence"/>
</dbReference>
<feature type="transmembrane region" description="Helical" evidence="3">
    <location>
        <begin position="388"/>
        <end position="413"/>
    </location>
</feature>
<keyword evidence="3" id="KW-1133">Transmembrane helix</keyword>
<reference evidence="5 6" key="1">
    <citation type="journal article" date="2013" name="Proc. Natl. Acad. Sci. U.S.A.">
        <title>Fine-scale variation in meiotic recombination in Mimulus inferred from population shotgun sequencing.</title>
        <authorList>
            <person name="Hellsten U."/>
            <person name="Wright K.M."/>
            <person name="Jenkins J."/>
            <person name="Shu S."/>
            <person name="Yuan Y."/>
            <person name="Wessler S.R."/>
            <person name="Schmutz J."/>
            <person name="Willis J.H."/>
            <person name="Rokhsar D.S."/>
        </authorList>
    </citation>
    <scope>NUCLEOTIDE SEQUENCE [LARGE SCALE GENOMIC DNA]</scope>
    <source>
        <strain evidence="6">cv. DUN x IM62</strain>
    </source>
</reference>